<evidence type="ECO:0000256" key="1">
    <source>
        <dbReference type="ARBA" id="ARBA00008307"/>
    </source>
</evidence>
<dbReference type="InterPro" id="IPR024810">
    <property type="entry name" value="MAB21L/cGLR"/>
</dbReference>
<dbReference type="Pfam" id="PF03281">
    <property type="entry name" value="Mab-21"/>
    <property type="match status" value="1"/>
</dbReference>
<protein>
    <recommendedName>
        <fullName evidence="6">Protein mab-21-like 3</fullName>
    </recommendedName>
</protein>
<dbReference type="PANTHER" id="PTHR10656:SF30">
    <property type="entry name" value="PROTEIN MAB-21-LIKE 3"/>
    <property type="match status" value="1"/>
</dbReference>
<sequence length="396" mass="46520">MFGREERQAMRGITEEDLESFLHNKVDLRQRVVSKMVEEVQKIIQQLTMEISVKDSRFQSISNSGIHNDNIKDSPDLVAKWTSLLRGKRILHPSIQVLAPSHFFITVPLRGLGGFRQRKARHWRYYTLSGTKLLSPVMEPEKLHQWLEIEQFPKTTRLWHETDVNVEGDLIPAKIIGIFRNLLERSIASCKLSDKVAIIETLGPVVRVTVETSEHQVEVELVPTVEVPTCWSRKARWPRFLKRWPSNDKVRCVKSFGFNLLARSNYHWQLSFTRAERVLIEGIDEDGGCRLKCFRVIRQLKEDFWCTGCKPVITAYHLQTLLLWSCEKYPCAKDWKNFKKSFLRLFVKLRKCVSQHFLKHYFVRGTNLLKYTNTTDLDLMVLKMDEFIKNPTKYIR</sequence>
<evidence type="ECO:0000313" key="4">
    <source>
        <dbReference type="EMBL" id="KAJ1111972.1"/>
    </source>
</evidence>
<accession>A0AAV7N7E8</accession>
<dbReference type="InterPro" id="IPR046903">
    <property type="entry name" value="Mab-21-like_nuc_Trfase"/>
</dbReference>
<keyword evidence="5" id="KW-1185">Reference proteome</keyword>
<evidence type="ECO:0000259" key="3">
    <source>
        <dbReference type="Pfam" id="PF20266"/>
    </source>
</evidence>
<dbReference type="SMART" id="SM01265">
    <property type="entry name" value="Mab-21"/>
    <property type="match status" value="1"/>
</dbReference>
<gene>
    <name evidence="4" type="ORF">NDU88_000244</name>
</gene>
<name>A0AAV7N7E8_PLEWA</name>
<organism evidence="4 5">
    <name type="scientific">Pleurodeles waltl</name>
    <name type="common">Iberian ribbed newt</name>
    <dbReference type="NCBI Taxonomy" id="8319"/>
    <lineage>
        <taxon>Eukaryota</taxon>
        <taxon>Metazoa</taxon>
        <taxon>Chordata</taxon>
        <taxon>Craniata</taxon>
        <taxon>Vertebrata</taxon>
        <taxon>Euteleostomi</taxon>
        <taxon>Amphibia</taxon>
        <taxon>Batrachia</taxon>
        <taxon>Caudata</taxon>
        <taxon>Salamandroidea</taxon>
        <taxon>Salamandridae</taxon>
        <taxon>Pleurodelinae</taxon>
        <taxon>Pleurodeles</taxon>
    </lineage>
</organism>
<dbReference type="AlphaFoldDB" id="A0AAV7N7E8"/>
<evidence type="ECO:0000259" key="2">
    <source>
        <dbReference type="Pfam" id="PF03281"/>
    </source>
</evidence>
<proteinExistence type="inferred from homology"/>
<dbReference type="Gene3D" id="1.10.1410.40">
    <property type="match status" value="1"/>
</dbReference>
<comment type="similarity">
    <text evidence="1">Belongs to the mab-21 family.</text>
</comment>
<dbReference type="PANTHER" id="PTHR10656">
    <property type="entry name" value="CELL FATE DETERMINING PROTEIN MAB21-RELATED"/>
    <property type="match status" value="1"/>
</dbReference>
<dbReference type="Proteomes" id="UP001066276">
    <property type="component" value="Chromosome 8"/>
</dbReference>
<dbReference type="Gene3D" id="3.30.460.90">
    <property type="match status" value="1"/>
</dbReference>
<dbReference type="EMBL" id="JANPWB010000012">
    <property type="protein sequence ID" value="KAJ1111972.1"/>
    <property type="molecule type" value="Genomic_DNA"/>
</dbReference>
<dbReference type="InterPro" id="IPR046906">
    <property type="entry name" value="Mab-21_HhH/H2TH-like"/>
</dbReference>
<reference evidence="4" key="1">
    <citation type="journal article" date="2022" name="bioRxiv">
        <title>Sequencing and chromosome-scale assembly of the giantPleurodeles waltlgenome.</title>
        <authorList>
            <person name="Brown T."/>
            <person name="Elewa A."/>
            <person name="Iarovenko S."/>
            <person name="Subramanian E."/>
            <person name="Araus A.J."/>
            <person name="Petzold A."/>
            <person name="Susuki M."/>
            <person name="Suzuki K.-i.T."/>
            <person name="Hayashi T."/>
            <person name="Toyoda A."/>
            <person name="Oliveira C."/>
            <person name="Osipova E."/>
            <person name="Leigh N.D."/>
            <person name="Simon A."/>
            <person name="Yun M.H."/>
        </authorList>
    </citation>
    <scope>NUCLEOTIDE SEQUENCE</scope>
    <source>
        <strain evidence="4">20211129_DDA</strain>
        <tissue evidence="4">Liver</tissue>
    </source>
</reference>
<evidence type="ECO:0000313" key="5">
    <source>
        <dbReference type="Proteomes" id="UP001066276"/>
    </source>
</evidence>
<dbReference type="Pfam" id="PF20266">
    <property type="entry name" value="Mab-21_C"/>
    <property type="match status" value="1"/>
</dbReference>
<feature type="domain" description="Mab-21-like HhH/H2TH-like" evidence="3">
    <location>
        <begin position="289"/>
        <end position="383"/>
    </location>
</feature>
<feature type="domain" description="Mab-21-like nucleotidyltransferase" evidence="2">
    <location>
        <begin position="94"/>
        <end position="282"/>
    </location>
</feature>
<evidence type="ECO:0008006" key="6">
    <source>
        <dbReference type="Google" id="ProtNLM"/>
    </source>
</evidence>
<comment type="caution">
    <text evidence="4">The sequence shown here is derived from an EMBL/GenBank/DDBJ whole genome shotgun (WGS) entry which is preliminary data.</text>
</comment>